<dbReference type="Pfam" id="PF14109">
    <property type="entry name" value="GldH_lipo"/>
    <property type="match status" value="1"/>
</dbReference>
<accession>A0A3S4TCL5</accession>
<sequence length="156" mass="17594">MKIKSVFIAVMTALILSSCTENRVYDRYQHTPVVGWERNDTLKFDDIARFKDAGCYTANLGLRINGYYPFTGLTLIIDKLTLPSHAVESDTINCKLIDQSGNSKGIGGISYYQYNFNLKDITVMKGDSIIVSVRHNMKREILPGISDIGYMLIKKD</sequence>
<evidence type="ECO:0000313" key="1">
    <source>
        <dbReference type="EMBL" id="VEH16247.1"/>
    </source>
</evidence>
<name>A0A3S4TCL5_9BACT</name>
<dbReference type="NCBIfam" id="TIGR03511">
    <property type="entry name" value="GldH_lipo"/>
    <property type="match status" value="1"/>
</dbReference>
<proteinExistence type="predicted"/>
<evidence type="ECO:0000313" key="2">
    <source>
        <dbReference type="Proteomes" id="UP000274578"/>
    </source>
</evidence>
<dbReference type="Proteomes" id="UP000274578">
    <property type="component" value="Chromosome 1"/>
</dbReference>
<organism evidence="1 2">
    <name type="scientific">Segatella oris</name>
    <dbReference type="NCBI Taxonomy" id="28135"/>
    <lineage>
        <taxon>Bacteria</taxon>
        <taxon>Pseudomonadati</taxon>
        <taxon>Bacteroidota</taxon>
        <taxon>Bacteroidia</taxon>
        <taxon>Bacteroidales</taxon>
        <taxon>Prevotellaceae</taxon>
        <taxon>Segatella</taxon>
    </lineage>
</organism>
<dbReference type="AlphaFoldDB" id="A0A3S4TCL5"/>
<dbReference type="GeneID" id="85013028"/>
<dbReference type="PROSITE" id="PS51257">
    <property type="entry name" value="PROKAR_LIPOPROTEIN"/>
    <property type="match status" value="1"/>
</dbReference>
<dbReference type="EMBL" id="LR134384">
    <property type="protein sequence ID" value="VEH16247.1"/>
    <property type="molecule type" value="Genomic_DNA"/>
</dbReference>
<dbReference type="KEGG" id="poc:NCTC13071_02271"/>
<protein>
    <submittedName>
        <fullName evidence="1">Gliding motility lipoprotein gldH</fullName>
    </submittedName>
</protein>
<dbReference type="RefSeq" id="WP_018919607.1">
    <property type="nucleotide sequence ID" value="NZ_JBHRIH010000049.1"/>
</dbReference>
<keyword evidence="1" id="KW-0449">Lipoprotein</keyword>
<gene>
    <name evidence="1" type="primary">gldH</name>
    <name evidence="1" type="ORF">NCTC13071_02271</name>
</gene>
<dbReference type="InterPro" id="IPR020018">
    <property type="entry name" value="Motility-assoc_lipoprot_GldH"/>
</dbReference>
<reference evidence="1 2" key="1">
    <citation type="submission" date="2018-12" db="EMBL/GenBank/DDBJ databases">
        <authorList>
            <consortium name="Pathogen Informatics"/>
        </authorList>
    </citation>
    <scope>NUCLEOTIDE SEQUENCE [LARGE SCALE GENOMIC DNA]</scope>
    <source>
        <strain evidence="1 2">NCTC13071</strain>
    </source>
</reference>